<dbReference type="AlphaFoldDB" id="A0A1J8QW72"/>
<dbReference type="Proteomes" id="UP000183567">
    <property type="component" value="Unassembled WGS sequence"/>
</dbReference>
<feature type="compositionally biased region" description="Polar residues" evidence="1">
    <location>
        <begin position="271"/>
        <end position="280"/>
    </location>
</feature>
<proteinExistence type="predicted"/>
<gene>
    <name evidence="2" type="ORF">AZE42_10684</name>
</gene>
<reference evidence="2 3" key="1">
    <citation type="submission" date="2016-03" db="EMBL/GenBank/DDBJ databases">
        <title>Comparative genomics of the ectomycorrhizal sister species Rhizopogon vinicolor and Rhizopogon vesiculosus (Basidiomycota: Boletales) reveals a divergence of the mating type B locus.</title>
        <authorList>
            <person name="Mujic A.B."/>
            <person name="Kuo A."/>
            <person name="Tritt A."/>
            <person name="Lipzen A."/>
            <person name="Chen C."/>
            <person name="Johnson J."/>
            <person name="Sharma A."/>
            <person name="Barry K."/>
            <person name="Grigoriev I.V."/>
            <person name="Spatafora J.W."/>
        </authorList>
    </citation>
    <scope>NUCLEOTIDE SEQUENCE [LARGE SCALE GENOMIC DNA]</scope>
    <source>
        <strain evidence="2 3">AM-OR11-056</strain>
    </source>
</reference>
<comment type="caution">
    <text evidence="2">The sequence shown here is derived from an EMBL/GenBank/DDBJ whole genome shotgun (WGS) entry which is preliminary data.</text>
</comment>
<organism evidence="2 3">
    <name type="scientific">Rhizopogon vesiculosus</name>
    <dbReference type="NCBI Taxonomy" id="180088"/>
    <lineage>
        <taxon>Eukaryota</taxon>
        <taxon>Fungi</taxon>
        <taxon>Dikarya</taxon>
        <taxon>Basidiomycota</taxon>
        <taxon>Agaricomycotina</taxon>
        <taxon>Agaricomycetes</taxon>
        <taxon>Agaricomycetidae</taxon>
        <taxon>Boletales</taxon>
        <taxon>Suillineae</taxon>
        <taxon>Rhizopogonaceae</taxon>
        <taxon>Rhizopogon</taxon>
    </lineage>
</organism>
<dbReference type="EMBL" id="LVVM01001862">
    <property type="protein sequence ID" value="OJA17704.1"/>
    <property type="molecule type" value="Genomic_DNA"/>
</dbReference>
<feature type="compositionally biased region" description="Basic and acidic residues" evidence="1">
    <location>
        <begin position="251"/>
        <end position="260"/>
    </location>
</feature>
<accession>A0A1J8QW72</accession>
<protein>
    <submittedName>
        <fullName evidence="2">Uncharacterized protein</fullName>
    </submittedName>
</protein>
<evidence type="ECO:0000256" key="1">
    <source>
        <dbReference type="SAM" id="MobiDB-lite"/>
    </source>
</evidence>
<dbReference type="STRING" id="180088.A0A1J8QW72"/>
<sequence length="343" mass="37906">MRPNEGQHRPLKQAFALQTNYKEVADQTNNNHNHDAALQILKLDHKSFVSEMIYDDEPFSGHIYLGAAQSHATFESLEEDGNKKYIFMQLLFMFKYTAGGQPLDLALMLPMDAPIGAHRTVDRNLHFTRLCARPSASSEFITLHAVIRGALLVPDFERDETAVSMTIASSLKLNKEKGCAINALPGMIECNSPSRSTPLPAFPLLLPLLYTPSPVKDPLLLLPQSPIQGPLTAPSSEKGSTATTPTKPHSRPIDSTEFREGRRHKRDPPHSNATNSSNDNVPPFQSAYDASYEKFVTYKKLHFLPLSNTSFRPAAFLYSTPTLTNPMRVSVVAVPPASPLQSS</sequence>
<feature type="region of interest" description="Disordered" evidence="1">
    <location>
        <begin position="226"/>
        <end position="284"/>
    </location>
</feature>
<name>A0A1J8QW72_9AGAM</name>
<dbReference type="OrthoDB" id="3239511at2759"/>
<keyword evidence="3" id="KW-1185">Reference proteome</keyword>
<evidence type="ECO:0000313" key="2">
    <source>
        <dbReference type="EMBL" id="OJA17704.1"/>
    </source>
</evidence>
<evidence type="ECO:0000313" key="3">
    <source>
        <dbReference type="Proteomes" id="UP000183567"/>
    </source>
</evidence>
<feature type="compositionally biased region" description="Polar residues" evidence="1">
    <location>
        <begin position="233"/>
        <end position="247"/>
    </location>
</feature>